<comment type="subcellular location">
    <subcellularLocation>
        <location evidence="1">Membrane</location>
        <topology evidence="1">Multi-pass membrane protein</topology>
    </subcellularLocation>
</comment>
<evidence type="ECO:0000256" key="2">
    <source>
        <dbReference type="ARBA" id="ARBA00022692"/>
    </source>
</evidence>
<evidence type="ECO:0000256" key="5">
    <source>
        <dbReference type="SAM" id="Phobius"/>
    </source>
</evidence>
<sequence length="364" mass="41215">MNETIKKGLTETLRIFLAVVFIASGFVKAVDPVGFSFKLEEYFSPSVFNLEFLSSYALVFAVFVVMLELLLGLALLFKLEYQKVLLALIVLCIFFGFLTFYSAYFNVVTDCGCFGDALKLTPWQSFIKDLVLLVGLVILWFRQSNFKSPTIPSRRAGIWGVGILMLIASYFIYMGIYSEPLIDFRSYKIGTDLVVERNKLNQNPSQYKTVYTLLNPTTNETKEVDQDEYVATKALWEEGTPWVIQDELTRTELVKQGYQSEISKFKIEADGMDITEDILSASHVVLLFSYDPKSLTTEQIAQAERKVRANPLVFGVSTASNTFSKIKNATMDGTAIKTIARSNPFVMVLQKGKIIRKVPVYEYQ</sequence>
<evidence type="ECO:0000313" key="8">
    <source>
        <dbReference type="Proteomes" id="UP000694480"/>
    </source>
</evidence>
<evidence type="ECO:0000256" key="1">
    <source>
        <dbReference type="ARBA" id="ARBA00004141"/>
    </source>
</evidence>
<evidence type="ECO:0000259" key="6">
    <source>
        <dbReference type="Pfam" id="PF07291"/>
    </source>
</evidence>
<evidence type="ECO:0000256" key="4">
    <source>
        <dbReference type="ARBA" id="ARBA00023136"/>
    </source>
</evidence>
<keyword evidence="3 5" id="KW-1133">Transmembrane helix</keyword>
<dbReference type="AlphaFoldDB" id="A0A930YUQ0"/>
<feature type="transmembrane region" description="Helical" evidence="5">
    <location>
        <begin position="125"/>
        <end position="144"/>
    </location>
</feature>
<accession>A0A930YUQ0</accession>
<dbReference type="RefSeq" id="WP_194738640.1">
    <property type="nucleotide sequence ID" value="NZ_JADKYY010000002.1"/>
</dbReference>
<feature type="domain" description="Methylamine utilisation protein MauE" evidence="6">
    <location>
        <begin position="8"/>
        <end position="141"/>
    </location>
</feature>
<protein>
    <submittedName>
        <fullName evidence="7">DoxX family protein</fullName>
    </submittedName>
</protein>
<keyword evidence="4 5" id="KW-0472">Membrane</keyword>
<keyword evidence="2 5" id="KW-0812">Transmembrane</keyword>
<organism evidence="7 8">
    <name type="scientific">Planobacterium oryzisoli</name>
    <dbReference type="NCBI Taxonomy" id="2771435"/>
    <lineage>
        <taxon>Bacteria</taxon>
        <taxon>Pseudomonadati</taxon>
        <taxon>Bacteroidota</taxon>
        <taxon>Flavobacteriia</taxon>
        <taxon>Flavobacteriales</taxon>
        <taxon>Weeksellaceae</taxon>
        <taxon>Chryseobacterium group</taxon>
        <taxon>Chryseobacterium</taxon>
    </lineage>
</organism>
<feature type="transmembrane region" description="Helical" evidence="5">
    <location>
        <begin position="55"/>
        <end position="77"/>
    </location>
</feature>
<gene>
    <name evidence="7" type="ORF">IC612_02745</name>
</gene>
<dbReference type="Proteomes" id="UP000694480">
    <property type="component" value="Unassembled WGS sequence"/>
</dbReference>
<feature type="transmembrane region" description="Helical" evidence="5">
    <location>
        <begin position="84"/>
        <end position="105"/>
    </location>
</feature>
<dbReference type="GO" id="GO:0016020">
    <property type="term" value="C:membrane"/>
    <property type="evidence" value="ECO:0007669"/>
    <property type="project" value="UniProtKB-SubCell"/>
</dbReference>
<proteinExistence type="predicted"/>
<name>A0A930YUQ0_9FLAO</name>
<dbReference type="EMBL" id="JADKYY010000002">
    <property type="protein sequence ID" value="MBF5026714.1"/>
    <property type="molecule type" value="Genomic_DNA"/>
</dbReference>
<keyword evidence="8" id="KW-1185">Reference proteome</keyword>
<feature type="transmembrane region" description="Helical" evidence="5">
    <location>
        <begin position="156"/>
        <end position="176"/>
    </location>
</feature>
<dbReference type="NCBIfam" id="NF045576">
    <property type="entry name" value="BT_3928_fam"/>
    <property type="match status" value="1"/>
</dbReference>
<dbReference type="GO" id="GO:0030416">
    <property type="term" value="P:methylamine metabolic process"/>
    <property type="evidence" value="ECO:0007669"/>
    <property type="project" value="InterPro"/>
</dbReference>
<feature type="transmembrane region" description="Helical" evidence="5">
    <location>
        <begin position="12"/>
        <end position="35"/>
    </location>
</feature>
<comment type="caution">
    <text evidence="7">The sequence shown here is derived from an EMBL/GenBank/DDBJ whole genome shotgun (WGS) entry which is preliminary data.</text>
</comment>
<reference evidence="7" key="1">
    <citation type="submission" date="2020-11" db="EMBL/GenBank/DDBJ databases">
        <title>Genome seq and assembly of Planobacterium sp.</title>
        <authorList>
            <person name="Chhetri G."/>
        </authorList>
    </citation>
    <scope>NUCLEOTIDE SEQUENCE</scope>
    <source>
        <strain evidence="7">GCR5</strain>
    </source>
</reference>
<dbReference type="Pfam" id="PF07291">
    <property type="entry name" value="MauE"/>
    <property type="match status" value="1"/>
</dbReference>
<dbReference type="InterPro" id="IPR009908">
    <property type="entry name" value="Methylamine_util_MauE"/>
</dbReference>
<evidence type="ECO:0000313" key="7">
    <source>
        <dbReference type="EMBL" id="MBF5026714.1"/>
    </source>
</evidence>
<evidence type="ECO:0000256" key="3">
    <source>
        <dbReference type="ARBA" id="ARBA00022989"/>
    </source>
</evidence>